<feature type="transmembrane region" description="Helical" evidence="1">
    <location>
        <begin position="61"/>
        <end position="78"/>
    </location>
</feature>
<proteinExistence type="predicted"/>
<dbReference type="PANTHER" id="PTHR34989:SF1">
    <property type="entry name" value="PROTEIN HDED"/>
    <property type="match status" value="1"/>
</dbReference>
<sequence length="174" mass="18783">MSEWARWLLLGCLSILFGALALANAVAVSFGITIVTGSLLILAGLIQVGIGFKDDGGLNKAISIMLGLLVAVLGLSFVRNPFEGMMSLTLVITLFIGAAGVLRLFWAFQMRQTRFFWMMLLSGSLSILLAGFIFANFEQASARLLGILLGIELLFNGLALVVLALFLRTRLDNL</sequence>
<protein>
    <submittedName>
        <fullName evidence="2">Uncharacterized membrane protein HdeD, DUF308 family</fullName>
    </submittedName>
</protein>
<keyword evidence="1" id="KW-1133">Transmembrane helix</keyword>
<organism evidence="2 3">
    <name type="scientific">Tropicimonas sediminicola</name>
    <dbReference type="NCBI Taxonomy" id="1031541"/>
    <lineage>
        <taxon>Bacteria</taxon>
        <taxon>Pseudomonadati</taxon>
        <taxon>Pseudomonadota</taxon>
        <taxon>Alphaproteobacteria</taxon>
        <taxon>Rhodobacterales</taxon>
        <taxon>Roseobacteraceae</taxon>
        <taxon>Tropicimonas</taxon>
    </lineage>
</organism>
<keyword evidence="1" id="KW-0812">Transmembrane</keyword>
<feature type="transmembrane region" description="Helical" evidence="1">
    <location>
        <begin position="147"/>
        <end position="167"/>
    </location>
</feature>
<evidence type="ECO:0000256" key="1">
    <source>
        <dbReference type="SAM" id="Phobius"/>
    </source>
</evidence>
<feature type="transmembrane region" description="Helical" evidence="1">
    <location>
        <begin position="115"/>
        <end position="135"/>
    </location>
</feature>
<dbReference type="RefSeq" id="WP_089230701.1">
    <property type="nucleotide sequence ID" value="NZ_FZOY01000001.1"/>
</dbReference>
<accession>A0A239CEL2</accession>
<keyword evidence="3" id="KW-1185">Reference proteome</keyword>
<evidence type="ECO:0000313" key="2">
    <source>
        <dbReference type="EMBL" id="SNS17904.1"/>
    </source>
</evidence>
<gene>
    <name evidence="2" type="ORF">SAMN05421757_101214</name>
</gene>
<name>A0A239CEL2_9RHOB</name>
<reference evidence="2 3" key="1">
    <citation type="submission" date="2017-06" db="EMBL/GenBank/DDBJ databases">
        <authorList>
            <person name="Kim H.J."/>
            <person name="Triplett B.A."/>
        </authorList>
    </citation>
    <scope>NUCLEOTIDE SEQUENCE [LARGE SCALE GENOMIC DNA]</scope>
    <source>
        <strain evidence="2 3">DSM 29339</strain>
    </source>
</reference>
<dbReference type="Pfam" id="PF03729">
    <property type="entry name" value="DUF308"/>
    <property type="match status" value="1"/>
</dbReference>
<feature type="transmembrane region" description="Helical" evidence="1">
    <location>
        <begin position="33"/>
        <end position="52"/>
    </location>
</feature>
<dbReference type="OrthoDB" id="5678253at2"/>
<dbReference type="PANTHER" id="PTHR34989">
    <property type="entry name" value="PROTEIN HDED"/>
    <property type="match status" value="1"/>
</dbReference>
<keyword evidence="1" id="KW-0472">Membrane</keyword>
<dbReference type="Proteomes" id="UP000198426">
    <property type="component" value="Unassembled WGS sequence"/>
</dbReference>
<dbReference type="GO" id="GO:0005886">
    <property type="term" value="C:plasma membrane"/>
    <property type="evidence" value="ECO:0007669"/>
    <property type="project" value="TreeGrafter"/>
</dbReference>
<evidence type="ECO:0000313" key="3">
    <source>
        <dbReference type="Proteomes" id="UP000198426"/>
    </source>
</evidence>
<feature type="transmembrane region" description="Helical" evidence="1">
    <location>
        <begin position="84"/>
        <end position="108"/>
    </location>
</feature>
<dbReference type="InterPro" id="IPR052712">
    <property type="entry name" value="Acid_resist_chaperone_HdeD"/>
</dbReference>
<dbReference type="InterPro" id="IPR005325">
    <property type="entry name" value="DUF308_memb"/>
</dbReference>
<dbReference type="AlphaFoldDB" id="A0A239CEL2"/>
<dbReference type="EMBL" id="FZOY01000001">
    <property type="protein sequence ID" value="SNS17904.1"/>
    <property type="molecule type" value="Genomic_DNA"/>
</dbReference>